<dbReference type="SUPFAM" id="SSF55753">
    <property type="entry name" value="Actin depolymerizing proteins"/>
    <property type="match status" value="1"/>
</dbReference>
<name>A0AAE1X3L4_9LAMI</name>
<keyword evidence="4" id="KW-1185">Reference proteome</keyword>
<evidence type="ECO:0000313" key="4">
    <source>
        <dbReference type="Proteomes" id="UP001289374"/>
    </source>
</evidence>
<evidence type="ECO:0000256" key="1">
    <source>
        <dbReference type="ARBA" id="ARBA00022737"/>
    </source>
</evidence>
<dbReference type="SMART" id="SM00262">
    <property type="entry name" value="GEL"/>
    <property type="match status" value="1"/>
</dbReference>
<dbReference type="Proteomes" id="UP001289374">
    <property type="component" value="Unassembled WGS sequence"/>
</dbReference>
<dbReference type="GO" id="GO:0051014">
    <property type="term" value="P:actin filament severing"/>
    <property type="evidence" value="ECO:0007669"/>
    <property type="project" value="TreeGrafter"/>
</dbReference>
<dbReference type="Pfam" id="PF00626">
    <property type="entry name" value="Gelsolin"/>
    <property type="match status" value="1"/>
</dbReference>
<dbReference type="InterPro" id="IPR007123">
    <property type="entry name" value="Gelsolin-like_dom"/>
</dbReference>
<reference evidence="3" key="2">
    <citation type="journal article" date="2024" name="Plant">
        <title>Genomic evolution and insights into agronomic trait innovations of Sesamum species.</title>
        <authorList>
            <person name="Miao H."/>
            <person name="Wang L."/>
            <person name="Qu L."/>
            <person name="Liu H."/>
            <person name="Sun Y."/>
            <person name="Le M."/>
            <person name="Wang Q."/>
            <person name="Wei S."/>
            <person name="Zheng Y."/>
            <person name="Lin W."/>
            <person name="Duan Y."/>
            <person name="Cao H."/>
            <person name="Xiong S."/>
            <person name="Wang X."/>
            <person name="Wei L."/>
            <person name="Li C."/>
            <person name="Ma Q."/>
            <person name="Ju M."/>
            <person name="Zhao R."/>
            <person name="Li G."/>
            <person name="Mu C."/>
            <person name="Tian Q."/>
            <person name="Mei H."/>
            <person name="Zhang T."/>
            <person name="Gao T."/>
            <person name="Zhang H."/>
        </authorList>
    </citation>
    <scope>NUCLEOTIDE SEQUENCE</scope>
    <source>
        <strain evidence="3">K16</strain>
    </source>
</reference>
<gene>
    <name evidence="3" type="ORF">Sango_0829600</name>
</gene>
<keyword evidence="1" id="KW-0677">Repeat</keyword>
<dbReference type="AlphaFoldDB" id="A0AAE1X3L4"/>
<evidence type="ECO:0000313" key="3">
    <source>
        <dbReference type="EMBL" id="KAK4404610.1"/>
    </source>
</evidence>
<reference evidence="3" key="1">
    <citation type="submission" date="2020-06" db="EMBL/GenBank/DDBJ databases">
        <authorList>
            <person name="Li T."/>
            <person name="Hu X."/>
            <person name="Zhang T."/>
            <person name="Song X."/>
            <person name="Zhang H."/>
            <person name="Dai N."/>
            <person name="Sheng W."/>
            <person name="Hou X."/>
            <person name="Wei L."/>
        </authorList>
    </citation>
    <scope>NUCLEOTIDE SEQUENCE</scope>
    <source>
        <strain evidence="3">K16</strain>
        <tissue evidence="3">Leaf</tissue>
    </source>
</reference>
<dbReference type="InterPro" id="IPR007122">
    <property type="entry name" value="Villin/Gelsolin"/>
</dbReference>
<dbReference type="InterPro" id="IPR029006">
    <property type="entry name" value="ADF-H/Gelsolin-like_dom_sf"/>
</dbReference>
<dbReference type="GO" id="GO:0051015">
    <property type="term" value="F:actin filament binding"/>
    <property type="evidence" value="ECO:0007669"/>
    <property type="project" value="InterPro"/>
</dbReference>
<proteinExistence type="predicted"/>
<dbReference type="PANTHER" id="PTHR11977:SF138">
    <property type="entry name" value="VILLIN-4"/>
    <property type="match status" value="1"/>
</dbReference>
<organism evidence="3 4">
    <name type="scientific">Sesamum angolense</name>
    <dbReference type="NCBI Taxonomy" id="2727404"/>
    <lineage>
        <taxon>Eukaryota</taxon>
        <taxon>Viridiplantae</taxon>
        <taxon>Streptophyta</taxon>
        <taxon>Embryophyta</taxon>
        <taxon>Tracheophyta</taxon>
        <taxon>Spermatophyta</taxon>
        <taxon>Magnoliopsida</taxon>
        <taxon>eudicotyledons</taxon>
        <taxon>Gunneridae</taxon>
        <taxon>Pentapetalae</taxon>
        <taxon>asterids</taxon>
        <taxon>lamiids</taxon>
        <taxon>Lamiales</taxon>
        <taxon>Pedaliaceae</taxon>
        <taxon>Sesamum</taxon>
    </lineage>
</organism>
<sequence length="247" mass="27701">MKRGVQYRAVFVCTYLDQNGSKAISVAICQVFTDSCRFKSNEGEKQNHPYLVNDYLSFSIVVSGQLPEETVLEILEKYYVCFSKKFGTSIPRGRTEGCSGIEIWRIENFQPVAVPKDLHGKFFTGDSYVILKTTALKSGALRHDIHYWLGKDTSQDEAGTAAIKTVELDAVLGGRAVQYREVQGHETEKFLSYFKPCIIPQEGGIASGFKHAEAEEHQTRLYVCKGKHVIHVKEASFDVPPYTSDDS</sequence>
<dbReference type="CDD" id="cd11290">
    <property type="entry name" value="gelsolin_S1_like"/>
    <property type="match status" value="1"/>
</dbReference>
<comment type="caution">
    <text evidence="3">The sequence shown here is derived from an EMBL/GenBank/DDBJ whole genome shotgun (WGS) entry which is preliminary data.</text>
</comment>
<evidence type="ECO:0000259" key="2">
    <source>
        <dbReference type="Pfam" id="PF00626"/>
    </source>
</evidence>
<dbReference type="FunFam" id="3.40.20.10:FF:000002">
    <property type="entry name" value="Gelsolin"/>
    <property type="match status" value="1"/>
</dbReference>
<dbReference type="Gene3D" id="3.40.20.10">
    <property type="entry name" value="Severin"/>
    <property type="match status" value="1"/>
</dbReference>
<accession>A0AAE1X3L4</accession>
<dbReference type="EMBL" id="JACGWL010000004">
    <property type="protein sequence ID" value="KAK4404610.1"/>
    <property type="molecule type" value="Genomic_DNA"/>
</dbReference>
<protein>
    <submittedName>
        <fullName evidence="3">Villin-4</fullName>
    </submittedName>
</protein>
<feature type="domain" description="Gelsolin-like" evidence="2">
    <location>
        <begin position="112"/>
        <end position="191"/>
    </location>
</feature>
<dbReference type="PRINTS" id="PR00597">
    <property type="entry name" value="GELSOLIN"/>
</dbReference>
<dbReference type="PANTHER" id="PTHR11977">
    <property type="entry name" value="VILLIN"/>
    <property type="match status" value="1"/>
</dbReference>